<protein>
    <recommendedName>
        <fullName evidence="7">Trimethylamine methyltransferase</fullName>
    </recommendedName>
</protein>
<comment type="caution">
    <text evidence="5">The sequence shown here is derived from an EMBL/GenBank/DDBJ whole genome shotgun (WGS) entry which is preliminary data.</text>
</comment>
<gene>
    <name evidence="5" type="ORF">DRI96_06830</name>
    <name evidence="4" type="ORF">ENG47_02905</name>
</gene>
<name>A0A662D6L5_UNCAE</name>
<dbReference type="Proteomes" id="UP000267654">
    <property type="component" value="Unassembled WGS sequence"/>
</dbReference>
<dbReference type="InterPro" id="IPR010426">
    <property type="entry name" value="MTTB_MeTrfase"/>
</dbReference>
<evidence type="ECO:0000313" key="4">
    <source>
        <dbReference type="EMBL" id="HDN84694.1"/>
    </source>
</evidence>
<dbReference type="GO" id="GO:0008168">
    <property type="term" value="F:methyltransferase activity"/>
    <property type="evidence" value="ECO:0007669"/>
    <property type="project" value="UniProtKB-KW"/>
</dbReference>
<comment type="similarity">
    <text evidence="1">Belongs to the trimethylamine methyltransferase family.</text>
</comment>
<keyword evidence="2" id="KW-0489">Methyltransferase</keyword>
<dbReference type="InterPro" id="IPR038601">
    <property type="entry name" value="MttB-like_sf"/>
</dbReference>
<dbReference type="GO" id="GO:0015948">
    <property type="term" value="P:methanogenesis"/>
    <property type="evidence" value="ECO:0007669"/>
    <property type="project" value="InterPro"/>
</dbReference>
<organism evidence="5 6">
    <name type="scientific">Aerophobetes bacterium</name>
    <dbReference type="NCBI Taxonomy" id="2030807"/>
    <lineage>
        <taxon>Bacteria</taxon>
        <taxon>Candidatus Aerophobota</taxon>
    </lineage>
</organism>
<dbReference type="GO" id="GO:0032259">
    <property type="term" value="P:methylation"/>
    <property type="evidence" value="ECO:0007669"/>
    <property type="project" value="UniProtKB-KW"/>
</dbReference>
<reference evidence="4" key="2">
    <citation type="journal article" date="2020" name="mSystems">
        <title>Genome- and Community-Level Interaction Insights into Carbon Utilization and Element Cycling Functions of Hydrothermarchaeota in Hydrothermal Sediment.</title>
        <authorList>
            <person name="Zhou Z."/>
            <person name="Liu Y."/>
            <person name="Xu W."/>
            <person name="Pan J."/>
            <person name="Luo Z.H."/>
            <person name="Li M."/>
        </authorList>
    </citation>
    <scope>NUCLEOTIDE SEQUENCE [LARGE SCALE GENOMIC DNA]</scope>
    <source>
        <strain evidence="4">HyVt-219</strain>
    </source>
</reference>
<sequence>MSTRHLKGSLKLLSKKDLENIHTSTLEILEKVGVRFTVAEAREVFSEAGFRVEKDVVKFKPKDIEDALKKAPSRVLRKGLSSKWDVDLGDEKVYFGVGSLPIWVVESDYRRRKATYQDLLKFTLLSELLPNFSIGNGVVQPQEIPNSVIHAIWNQNATIRMSKPSCCWYAKDFLVAEDGLRILEAAAGGKDELKRMKTWAITICPDSALQWGESVIGELVMAKAGVPIEILPMPFCGSTHPVTIAGTLVQGNAEALSALVLAQLINPGCPVIYAPSYGGIMDMATGAHSFGAPESALHAAAFAQLGKWYDLPTDMMMGTSDSKVPDGQAIADKIITILLPALAGADCITMAGGLLDFALSASYEQLVIDDEIVGEIKRILQGFEINKESLATEVIKEVGIAGNYIASEHTCKNFRKEFYFPSLFDRTSWEKWEKEGKKDLLVRAKEKVSQILSSHFTLPSFLKEERVREVNRIVAEILKREGVSEIT</sequence>
<proteinExistence type="inferred from homology"/>
<dbReference type="Pfam" id="PF06253">
    <property type="entry name" value="MTTB"/>
    <property type="match status" value="1"/>
</dbReference>
<dbReference type="Gene3D" id="3.20.20.480">
    <property type="entry name" value="Trimethylamine methyltransferase-like"/>
    <property type="match status" value="1"/>
</dbReference>
<reference evidence="5 6" key="1">
    <citation type="submission" date="2018-06" db="EMBL/GenBank/DDBJ databases">
        <title>Extensive metabolic versatility and redundancy in microbially diverse, dynamic hydrothermal sediments.</title>
        <authorList>
            <person name="Dombrowski N."/>
            <person name="Teske A."/>
            <person name="Baker B.J."/>
        </authorList>
    </citation>
    <scope>NUCLEOTIDE SEQUENCE [LARGE SCALE GENOMIC DNA]</scope>
    <source>
        <strain evidence="5">B19_G9</strain>
    </source>
</reference>
<evidence type="ECO:0000256" key="3">
    <source>
        <dbReference type="ARBA" id="ARBA00022679"/>
    </source>
</evidence>
<evidence type="ECO:0000313" key="6">
    <source>
        <dbReference type="Proteomes" id="UP000267654"/>
    </source>
</evidence>
<evidence type="ECO:0000256" key="1">
    <source>
        <dbReference type="ARBA" id="ARBA00007137"/>
    </source>
</evidence>
<accession>A0A662D6L5</accession>
<dbReference type="EMBL" id="QMQB01000281">
    <property type="protein sequence ID" value="RLE11085.1"/>
    <property type="molecule type" value="Genomic_DNA"/>
</dbReference>
<keyword evidence="3" id="KW-0808">Transferase</keyword>
<evidence type="ECO:0000313" key="5">
    <source>
        <dbReference type="EMBL" id="RLE11085.1"/>
    </source>
</evidence>
<dbReference type="AlphaFoldDB" id="A0A662D6L5"/>
<dbReference type="Proteomes" id="UP000885660">
    <property type="component" value="Unassembled WGS sequence"/>
</dbReference>
<evidence type="ECO:0008006" key="7">
    <source>
        <dbReference type="Google" id="ProtNLM"/>
    </source>
</evidence>
<evidence type="ECO:0000256" key="2">
    <source>
        <dbReference type="ARBA" id="ARBA00022603"/>
    </source>
</evidence>
<dbReference type="EMBL" id="DRBC01000173">
    <property type="protein sequence ID" value="HDN84694.1"/>
    <property type="molecule type" value="Genomic_DNA"/>
</dbReference>